<feature type="domain" description="GH10" evidence="10">
    <location>
        <begin position="59"/>
        <end position="353"/>
    </location>
</feature>
<dbReference type="Pfam" id="PF00331">
    <property type="entry name" value="Glyco_hydro_10"/>
    <property type="match status" value="1"/>
</dbReference>
<evidence type="ECO:0000256" key="8">
    <source>
        <dbReference type="ARBA" id="ARBA00023326"/>
    </source>
</evidence>
<keyword evidence="5 9" id="KW-0378">Hydrolase</keyword>
<evidence type="ECO:0000256" key="5">
    <source>
        <dbReference type="ARBA" id="ARBA00022801"/>
    </source>
</evidence>
<proteinExistence type="inferred from homology"/>
<dbReference type="PRINTS" id="PR00134">
    <property type="entry name" value="GLHYDRLASE10"/>
</dbReference>
<accession>A0ABY5DTK3</accession>
<keyword evidence="6 9" id="KW-0119">Carbohydrate metabolism</keyword>
<keyword evidence="12" id="KW-1185">Reference proteome</keyword>
<gene>
    <name evidence="11" type="ORF">NBH00_02075</name>
</gene>
<dbReference type="PROSITE" id="PS51760">
    <property type="entry name" value="GH10_2"/>
    <property type="match status" value="1"/>
</dbReference>
<comment type="similarity">
    <text evidence="2 9">Belongs to the glycosyl hydrolase 10 (cellulase F) family.</text>
</comment>
<evidence type="ECO:0000256" key="3">
    <source>
        <dbReference type="ARBA" id="ARBA00022651"/>
    </source>
</evidence>
<keyword evidence="7 9" id="KW-0326">Glycosidase</keyword>
<evidence type="ECO:0000256" key="4">
    <source>
        <dbReference type="ARBA" id="ARBA00022729"/>
    </source>
</evidence>
<evidence type="ECO:0000256" key="9">
    <source>
        <dbReference type="RuleBase" id="RU361174"/>
    </source>
</evidence>
<keyword evidence="3" id="KW-0858">Xylan degradation</keyword>
<sequence length="357" mass="38856">MLRRLRRWYVALPVVLLVLVTLGAIAAHHDSLKGPDAKPLPGESLRRLAAARGILLGSAADDTGLRNEPGYRHDLGSQFAALTPENAMKWDAVEPKRGKLQWGGADRAVDFAQQHGLKVRGHTLVWYSQLPGWLSSGGFDAPTLRRLMTAHIAKEMGRYKGRIRTWDVVNEAMADQSGLRKGLWLDTLGPSYIAEAFAAARKADPGARLAINEIGADGVNAKSDTYLKVVQELKRRGLVDEVGFQAHFNLKGVPPSMAANLKRFADLGVDIAITEADVSVKDPGTPAQLTAQAKVYADIVRVCRSVPRCKAITVWGFTDRHSWIPDSSPGFGSATLLDDQLRPKPAFTAFQDALKAP</sequence>
<evidence type="ECO:0000256" key="2">
    <source>
        <dbReference type="ARBA" id="ARBA00007495"/>
    </source>
</evidence>
<dbReference type="SMART" id="SM00633">
    <property type="entry name" value="Glyco_10"/>
    <property type="match status" value="1"/>
</dbReference>
<keyword evidence="8 9" id="KW-0624">Polysaccharide degradation</keyword>
<dbReference type="Proteomes" id="UP001056035">
    <property type="component" value="Chromosome"/>
</dbReference>
<evidence type="ECO:0000313" key="11">
    <source>
        <dbReference type="EMBL" id="UTI65006.1"/>
    </source>
</evidence>
<evidence type="ECO:0000256" key="6">
    <source>
        <dbReference type="ARBA" id="ARBA00023277"/>
    </source>
</evidence>
<dbReference type="Gene3D" id="3.20.20.80">
    <property type="entry name" value="Glycosidases"/>
    <property type="match status" value="1"/>
</dbReference>
<keyword evidence="4" id="KW-0732">Signal</keyword>
<evidence type="ECO:0000256" key="1">
    <source>
        <dbReference type="ARBA" id="ARBA00000681"/>
    </source>
</evidence>
<dbReference type="InterPro" id="IPR001000">
    <property type="entry name" value="GH10_dom"/>
</dbReference>
<organism evidence="11 12">
    <name type="scientific">Paraconexibacter antarcticus</name>
    <dbReference type="NCBI Taxonomy" id="2949664"/>
    <lineage>
        <taxon>Bacteria</taxon>
        <taxon>Bacillati</taxon>
        <taxon>Actinomycetota</taxon>
        <taxon>Thermoleophilia</taxon>
        <taxon>Solirubrobacterales</taxon>
        <taxon>Paraconexibacteraceae</taxon>
        <taxon>Paraconexibacter</taxon>
    </lineage>
</organism>
<name>A0ABY5DTK3_9ACTN</name>
<dbReference type="RefSeq" id="WP_254571698.1">
    <property type="nucleotide sequence ID" value="NZ_CP098502.1"/>
</dbReference>
<evidence type="ECO:0000259" key="10">
    <source>
        <dbReference type="PROSITE" id="PS51760"/>
    </source>
</evidence>
<dbReference type="InterPro" id="IPR044846">
    <property type="entry name" value="GH10"/>
</dbReference>
<dbReference type="EC" id="3.2.1.8" evidence="9"/>
<dbReference type="InterPro" id="IPR017853">
    <property type="entry name" value="GH"/>
</dbReference>
<dbReference type="SUPFAM" id="SSF51445">
    <property type="entry name" value="(Trans)glycosidases"/>
    <property type="match status" value="1"/>
</dbReference>
<dbReference type="PANTHER" id="PTHR31490">
    <property type="entry name" value="GLYCOSYL HYDROLASE"/>
    <property type="match status" value="1"/>
</dbReference>
<comment type="catalytic activity">
    <reaction evidence="1 9">
        <text>Endohydrolysis of (1-&gt;4)-beta-D-xylosidic linkages in xylans.</text>
        <dbReference type="EC" id="3.2.1.8"/>
    </reaction>
</comment>
<evidence type="ECO:0000256" key="7">
    <source>
        <dbReference type="ARBA" id="ARBA00023295"/>
    </source>
</evidence>
<evidence type="ECO:0000313" key="12">
    <source>
        <dbReference type="Proteomes" id="UP001056035"/>
    </source>
</evidence>
<reference evidence="11 12" key="1">
    <citation type="submission" date="2022-06" db="EMBL/GenBank/DDBJ databases">
        <title>Paraconexibacter antarcticus.</title>
        <authorList>
            <person name="Kim C.S."/>
        </authorList>
    </citation>
    <scope>NUCLEOTIDE SEQUENCE [LARGE SCALE GENOMIC DNA]</scope>
    <source>
        <strain evidence="11 12">02-257</strain>
    </source>
</reference>
<protein>
    <recommendedName>
        <fullName evidence="9">Beta-xylanase</fullName>
        <ecNumber evidence="9">3.2.1.8</ecNumber>
    </recommendedName>
</protein>
<dbReference type="PANTHER" id="PTHR31490:SF88">
    <property type="entry name" value="BETA-XYLANASE"/>
    <property type="match status" value="1"/>
</dbReference>
<dbReference type="EMBL" id="CP098502">
    <property type="protein sequence ID" value="UTI65006.1"/>
    <property type="molecule type" value="Genomic_DNA"/>
</dbReference>